<accession>A0A0G0QSA9</accession>
<dbReference type="Proteomes" id="UP000033935">
    <property type="component" value="Unassembled WGS sequence"/>
</dbReference>
<protein>
    <submittedName>
        <fullName evidence="2">Uncharacterized protein</fullName>
    </submittedName>
</protein>
<feature type="region of interest" description="Disordered" evidence="1">
    <location>
        <begin position="373"/>
        <end position="402"/>
    </location>
</feature>
<sequence length="523" mass="60589">MRRSFEQSLRGYKERGRKKEGYVEIARLYEKTKKESGFLDIGRMVSMIDLRLQEEARRNVTDKQTQEVILETQKYKQEIMMALHERFKAIERKEQQEVHKGQRFITMKEGKFIWNTGTDKEDFQVTLGELLTDQEWGVEYVLDVESIPRQIQKRFAIEQAKFQLRELLNEQIILNETGRIGKARIPEHVVEIYDKLVEKSEETRAGFLAERGVRTLLKKMVIDQGLPVEVLDADIFQDVVEQTDFSIRSDDHHRGMDVKEGSVDQKYLGFQFTILDPNRPEGAERLQKKRDQINRTKTQFSEDLVVDDILLVTIPSHVYGWAFEKWEKAGKPPGGPDSLWPKEVRERVLRYTLVNFLAEEEVDKFVLQLPETRRVSDSGQSSDRRDSTRRASPKPVEKQKIPEKKFSVVGSKRFSVAPQLVFALSSMQKRASGQRDLQVKLQQSIDSAEERKAQPGSKGIKAVELFERLNRVLSEAGLRVIDPAQLDSIPSELVSFLSKATSFEEPNVRRSFIINKLFPSRSE</sequence>
<organism evidence="2 3">
    <name type="scientific">Candidatus Uhrbacteria bacterium GW2011_GWF2_39_13</name>
    <dbReference type="NCBI Taxonomy" id="1618995"/>
    <lineage>
        <taxon>Bacteria</taxon>
        <taxon>Candidatus Uhriibacteriota</taxon>
    </lineage>
</organism>
<comment type="caution">
    <text evidence="2">The sequence shown here is derived from an EMBL/GenBank/DDBJ whole genome shotgun (WGS) entry which is preliminary data.</text>
</comment>
<evidence type="ECO:0000256" key="1">
    <source>
        <dbReference type="SAM" id="MobiDB-lite"/>
    </source>
</evidence>
<name>A0A0G0QSA9_9BACT</name>
<evidence type="ECO:0000313" key="2">
    <source>
        <dbReference type="EMBL" id="KKR04522.1"/>
    </source>
</evidence>
<reference evidence="2 3" key="1">
    <citation type="journal article" date="2015" name="Nature">
        <title>rRNA introns, odd ribosomes, and small enigmatic genomes across a large radiation of phyla.</title>
        <authorList>
            <person name="Brown C.T."/>
            <person name="Hug L.A."/>
            <person name="Thomas B.C."/>
            <person name="Sharon I."/>
            <person name="Castelle C.J."/>
            <person name="Singh A."/>
            <person name="Wilkins M.J."/>
            <person name="Williams K.H."/>
            <person name="Banfield J.F."/>
        </authorList>
    </citation>
    <scope>NUCLEOTIDE SEQUENCE [LARGE SCALE GENOMIC DNA]</scope>
</reference>
<evidence type="ECO:0000313" key="3">
    <source>
        <dbReference type="Proteomes" id="UP000033935"/>
    </source>
</evidence>
<proteinExistence type="predicted"/>
<dbReference type="AlphaFoldDB" id="A0A0G0QSA9"/>
<dbReference type="EMBL" id="LBWG01000006">
    <property type="protein sequence ID" value="KKR04522.1"/>
    <property type="molecule type" value="Genomic_DNA"/>
</dbReference>
<gene>
    <name evidence="2" type="ORF">UT30_C0006G0016</name>
</gene>